<evidence type="ECO:0000313" key="1">
    <source>
        <dbReference type="EMBL" id="VDN82357.1"/>
    </source>
</evidence>
<dbReference type="Proteomes" id="UP000278627">
    <property type="component" value="Unassembled WGS sequence"/>
</dbReference>
<keyword evidence="2" id="KW-1185">Reference proteome</keyword>
<sequence length="88" mass="9756">MATYVTFRSSRIYPPDYAKGFGSDIRSTLSSSHDCMSAGLNVKEMMTGKTDTSNIEEKLQLDGISSGRVRSMTTLRDTTLRLLDPTDQ</sequence>
<evidence type="ECO:0000313" key="2">
    <source>
        <dbReference type="Proteomes" id="UP000278627"/>
    </source>
</evidence>
<reference evidence="3" key="1">
    <citation type="submission" date="2017-02" db="UniProtKB">
        <authorList>
            <consortium name="WormBaseParasite"/>
        </authorList>
    </citation>
    <scope>IDENTIFICATION</scope>
</reference>
<evidence type="ECO:0000313" key="3">
    <source>
        <dbReference type="WBParaSite" id="BPAG_0000117001-mRNA-1"/>
    </source>
</evidence>
<organism evidence="3">
    <name type="scientific">Brugia pahangi</name>
    <name type="common">Filarial nematode worm</name>
    <dbReference type="NCBI Taxonomy" id="6280"/>
    <lineage>
        <taxon>Eukaryota</taxon>
        <taxon>Metazoa</taxon>
        <taxon>Ecdysozoa</taxon>
        <taxon>Nematoda</taxon>
        <taxon>Chromadorea</taxon>
        <taxon>Rhabditida</taxon>
        <taxon>Spirurina</taxon>
        <taxon>Spiruromorpha</taxon>
        <taxon>Filarioidea</taxon>
        <taxon>Onchocercidae</taxon>
        <taxon>Brugia</taxon>
    </lineage>
</organism>
<dbReference type="AlphaFoldDB" id="A0A0N4SZF5"/>
<reference evidence="1 2" key="2">
    <citation type="submission" date="2018-11" db="EMBL/GenBank/DDBJ databases">
        <authorList>
            <consortium name="Pathogen Informatics"/>
        </authorList>
    </citation>
    <scope>NUCLEOTIDE SEQUENCE [LARGE SCALE GENOMIC DNA]</scope>
</reference>
<dbReference type="EMBL" id="UZAD01000079">
    <property type="protein sequence ID" value="VDN82357.1"/>
    <property type="molecule type" value="Genomic_DNA"/>
</dbReference>
<name>A0A0N4SZF5_BRUPA</name>
<dbReference type="WBParaSite" id="BPAG_0000117001-mRNA-1">
    <property type="protein sequence ID" value="BPAG_0000117001-mRNA-1"/>
    <property type="gene ID" value="BPAG_0000117001"/>
</dbReference>
<gene>
    <name evidence="1" type="ORF">BPAG_LOCUS1171</name>
</gene>
<accession>A0A0N4SZF5</accession>
<proteinExistence type="predicted"/>
<protein>
    <submittedName>
        <fullName evidence="1 3">Uncharacterized protein</fullName>
    </submittedName>
</protein>